<protein>
    <recommendedName>
        <fullName evidence="5">serine-type D-Ala-D-Ala carboxypeptidase</fullName>
        <ecNumber evidence="5">3.4.16.4</ecNumber>
    </recommendedName>
</protein>
<evidence type="ECO:0000256" key="2">
    <source>
        <dbReference type="ARBA" id="ARBA00004236"/>
    </source>
</evidence>
<dbReference type="AlphaFoldDB" id="A0AAX0RZG4"/>
<keyword evidence="12" id="KW-0961">Cell wall biogenesis/degradation</keyword>
<dbReference type="GO" id="GO:0071972">
    <property type="term" value="F:peptidoglycan L,D-transpeptidase activity"/>
    <property type="evidence" value="ECO:0007669"/>
    <property type="project" value="TreeGrafter"/>
</dbReference>
<dbReference type="SUPFAM" id="SSF56519">
    <property type="entry name" value="Penicillin binding protein dimerisation domain"/>
    <property type="match status" value="1"/>
</dbReference>
<keyword evidence="11 14" id="KW-0472">Membrane</keyword>
<evidence type="ECO:0000259" key="15">
    <source>
        <dbReference type="Pfam" id="PF00905"/>
    </source>
</evidence>
<dbReference type="InterPro" id="IPR001460">
    <property type="entry name" value="PCN-bd_Tpept"/>
</dbReference>
<evidence type="ECO:0000313" key="17">
    <source>
        <dbReference type="EMBL" id="PEJ27945.1"/>
    </source>
</evidence>
<evidence type="ECO:0000256" key="12">
    <source>
        <dbReference type="ARBA" id="ARBA00023316"/>
    </source>
</evidence>
<evidence type="ECO:0000256" key="10">
    <source>
        <dbReference type="ARBA" id="ARBA00022989"/>
    </source>
</evidence>
<dbReference type="GO" id="GO:0008360">
    <property type="term" value="P:regulation of cell shape"/>
    <property type="evidence" value="ECO:0007669"/>
    <property type="project" value="UniProtKB-KW"/>
</dbReference>
<dbReference type="InterPro" id="IPR012338">
    <property type="entry name" value="Beta-lactam/transpept-like"/>
</dbReference>
<name>A0AAX0RZG4_9BACI</name>
<dbReference type="GO" id="GO:0071555">
    <property type="term" value="P:cell wall organization"/>
    <property type="evidence" value="ECO:0007669"/>
    <property type="project" value="UniProtKB-KW"/>
</dbReference>
<evidence type="ECO:0000256" key="8">
    <source>
        <dbReference type="ARBA" id="ARBA00022960"/>
    </source>
</evidence>
<accession>A0AAX0RZG4</accession>
<dbReference type="EC" id="3.4.16.4" evidence="5"/>
<reference evidence="17 18" key="1">
    <citation type="submission" date="2017-09" db="EMBL/GenBank/DDBJ databases">
        <title>Large-scale bioinformatics analysis of Bacillus genomes uncovers conserved roles of natural products in bacterial physiology.</title>
        <authorList>
            <consortium name="Agbiome Team Llc"/>
            <person name="Bleich R.M."/>
            <person name="Kirk G.J."/>
            <person name="Santa Maria K.C."/>
            <person name="Allen S.E."/>
            <person name="Farag S."/>
            <person name="Shank E.A."/>
            <person name="Bowers A."/>
        </authorList>
    </citation>
    <scope>NUCLEOTIDE SEQUENCE [LARGE SCALE GENOMIC DNA]</scope>
    <source>
        <strain evidence="17 18">AFS003229</strain>
    </source>
</reference>
<dbReference type="PANTHER" id="PTHR30627:SF2">
    <property type="entry name" value="PEPTIDOGLYCAN D,D-TRANSPEPTIDASE MRDA"/>
    <property type="match status" value="1"/>
</dbReference>
<evidence type="ECO:0000256" key="13">
    <source>
        <dbReference type="ARBA" id="ARBA00034000"/>
    </source>
</evidence>
<proteinExistence type="inferred from homology"/>
<evidence type="ECO:0000256" key="14">
    <source>
        <dbReference type="SAM" id="Phobius"/>
    </source>
</evidence>
<keyword evidence="7 14" id="KW-0812">Transmembrane</keyword>
<dbReference type="Proteomes" id="UP000220106">
    <property type="component" value="Unassembled WGS sequence"/>
</dbReference>
<evidence type="ECO:0000256" key="5">
    <source>
        <dbReference type="ARBA" id="ARBA00012448"/>
    </source>
</evidence>
<keyword evidence="6" id="KW-1003">Cell membrane</keyword>
<comment type="caution">
    <text evidence="17">The sequence shown here is derived from an EMBL/GenBank/DDBJ whole genome shotgun (WGS) entry which is preliminary data.</text>
</comment>
<feature type="transmembrane region" description="Helical" evidence="14">
    <location>
        <begin position="15"/>
        <end position="40"/>
    </location>
</feature>
<dbReference type="EMBL" id="NUEQ01000092">
    <property type="protein sequence ID" value="PEJ27945.1"/>
    <property type="molecule type" value="Genomic_DNA"/>
</dbReference>
<evidence type="ECO:0000256" key="9">
    <source>
        <dbReference type="ARBA" id="ARBA00022984"/>
    </source>
</evidence>
<evidence type="ECO:0000256" key="4">
    <source>
        <dbReference type="ARBA" id="ARBA00007171"/>
    </source>
</evidence>
<dbReference type="PANTHER" id="PTHR30627">
    <property type="entry name" value="PEPTIDOGLYCAN D,D-TRANSPEPTIDASE"/>
    <property type="match status" value="1"/>
</dbReference>
<dbReference type="InterPro" id="IPR005311">
    <property type="entry name" value="PBP_dimer"/>
</dbReference>
<keyword evidence="8" id="KW-0133">Cell shape</keyword>
<feature type="domain" description="Penicillin-binding protein dimerisation" evidence="16">
    <location>
        <begin position="58"/>
        <end position="296"/>
    </location>
</feature>
<keyword evidence="9" id="KW-0573">Peptidoglycan synthesis</keyword>
<comment type="pathway">
    <text evidence="3">Cell wall biogenesis; peptidoglycan biosynthesis.</text>
</comment>
<comment type="similarity">
    <text evidence="4">Belongs to the transpeptidase family.</text>
</comment>
<dbReference type="GO" id="GO:0008658">
    <property type="term" value="F:penicillin binding"/>
    <property type="evidence" value="ECO:0007669"/>
    <property type="project" value="InterPro"/>
</dbReference>
<evidence type="ECO:0000256" key="1">
    <source>
        <dbReference type="ARBA" id="ARBA00004167"/>
    </source>
</evidence>
<evidence type="ECO:0000259" key="16">
    <source>
        <dbReference type="Pfam" id="PF03717"/>
    </source>
</evidence>
<evidence type="ECO:0000256" key="7">
    <source>
        <dbReference type="ARBA" id="ARBA00022692"/>
    </source>
</evidence>
<sequence length="704" mass="79371">MAKEKKKKTPIPFRLNFLFFLIFILFSSLIIRLGIVQIVYGDDYLREVDRTENDVANTPVPRGKMYDRNLNPVVDNDPLNAITYTKYPNTKTADMVKTAEILATLIEMDTKKVRDPDKKDFWILKNPEKAEALITKAERKKVVEKKLEQKDLYKLQLERVTEDNLKEFTKDELEVIAIFREFNSGYALTPSIVKNKDVSTNEFARVSEHLDELPGVDVTTDWERTYKYDETLRSVLGKVSSSEEGLPSENIDYYLARDYTRNDRVGKSYIEKQYEDVLRGQKTRVENVLSKGEVIKTDTITEGQSGKDLVLSLDMELQQTVEDIIERELRRTKARGNTYLLDRAFVVLMDPNTGEVLTMAGKQYGRNSETGLIEMNDFALGNITTSYTMGSSVKGATVYTGFQTGAISPGSAFFDRKLQLAGAPPKGSYSDLGYVTDVTALKKSSNVYMFMTAIKIAGGHYVPNRPLGINREAYAIMRNHFAQFGLGVRTGIDLPNESVGFKGVDMSTDGLLLDLSIGQYDTYTPMQLAQYASTIANGGKRLEPHMVKEIRNPSYEHKELGSVFKSMSPKVLNDLGGNDIWIQRVQEGFRQVAQEPGGTAYKYFGGKSYRAAAKTGTAEAFYDGPRRNQYSEPVPTINLTLAGYAPHNNPEVAFSVVVPWVYQGKPSDDINKRIGRDVMDAYFKLKEKRLKGESDKDKEIENTP</sequence>
<dbReference type="GO" id="GO:0005886">
    <property type="term" value="C:plasma membrane"/>
    <property type="evidence" value="ECO:0007669"/>
    <property type="project" value="UniProtKB-SubCell"/>
</dbReference>
<evidence type="ECO:0000256" key="6">
    <source>
        <dbReference type="ARBA" id="ARBA00022475"/>
    </source>
</evidence>
<dbReference type="SUPFAM" id="SSF56601">
    <property type="entry name" value="beta-lactamase/transpeptidase-like"/>
    <property type="match status" value="1"/>
</dbReference>
<keyword evidence="10 14" id="KW-1133">Transmembrane helix</keyword>
<feature type="domain" description="Penicillin-binding protein transpeptidase" evidence="15">
    <location>
        <begin position="345"/>
        <end position="679"/>
    </location>
</feature>
<dbReference type="GO" id="GO:0009252">
    <property type="term" value="P:peptidoglycan biosynthetic process"/>
    <property type="evidence" value="ECO:0007669"/>
    <property type="project" value="UniProtKB-KW"/>
</dbReference>
<dbReference type="InterPro" id="IPR050515">
    <property type="entry name" value="Beta-lactam/transpept"/>
</dbReference>
<organism evidence="17 18">
    <name type="scientific">Peribacillus butanolivorans</name>
    <dbReference type="NCBI Taxonomy" id="421767"/>
    <lineage>
        <taxon>Bacteria</taxon>
        <taxon>Bacillati</taxon>
        <taxon>Bacillota</taxon>
        <taxon>Bacilli</taxon>
        <taxon>Bacillales</taxon>
        <taxon>Bacillaceae</taxon>
        <taxon>Peribacillus</taxon>
    </lineage>
</organism>
<dbReference type="Pfam" id="PF00905">
    <property type="entry name" value="Transpeptidase"/>
    <property type="match status" value="1"/>
</dbReference>
<comment type="subcellular location">
    <subcellularLocation>
        <location evidence="2">Cell membrane</location>
    </subcellularLocation>
    <subcellularLocation>
        <location evidence="1">Membrane</location>
        <topology evidence="1">Single-pass membrane protein</topology>
    </subcellularLocation>
</comment>
<dbReference type="GO" id="GO:0009002">
    <property type="term" value="F:serine-type D-Ala-D-Ala carboxypeptidase activity"/>
    <property type="evidence" value="ECO:0007669"/>
    <property type="project" value="UniProtKB-EC"/>
</dbReference>
<evidence type="ECO:0000256" key="11">
    <source>
        <dbReference type="ARBA" id="ARBA00023136"/>
    </source>
</evidence>
<dbReference type="Gene3D" id="3.90.1310.10">
    <property type="entry name" value="Penicillin-binding protein 2a (Domain 2)"/>
    <property type="match status" value="1"/>
</dbReference>
<dbReference type="Gene3D" id="1.10.10.1230">
    <property type="entry name" value="Penicillin-binding protein, N-terminal non-catalytic domain, head sub-domain"/>
    <property type="match status" value="1"/>
</dbReference>
<comment type="catalytic activity">
    <reaction evidence="13">
        <text>Preferential cleavage: (Ac)2-L-Lys-D-Ala-|-D-Ala. Also transpeptidation of peptidyl-alanyl moieties that are N-acyl substituents of D-alanine.</text>
        <dbReference type="EC" id="3.4.16.4"/>
    </reaction>
</comment>
<dbReference type="Pfam" id="PF03717">
    <property type="entry name" value="PBP_dimer"/>
    <property type="match status" value="1"/>
</dbReference>
<gene>
    <name evidence="17" type="ORF">CN689_22975</name>
</gene>
<evidence type="ECO:0000256" key="3">
    <source>
        <dbReference type="ARBA" id="ARBA00004752"/>
    </source>
</evidence>
<dbReference type="RefSeq" id="WP_098177506.1">
    <property type="nucleotide sequence ID" value="NZ_NUEQ01000092.1"/>
</dbReference>
<dbReference type="InterPro" id="IPR036138">
    <property type="entry name" value="PBP_dimer_sf"/>
</dbReference>
<dbReference type="Gene3D" id="3.40.710.10">
    <property type="entry name" value="DD-peptidase/beta-lactamase superfamily"/>
    <property type="match status" value="1"/>
</dbReference>
<evidence type="ECO:0000313" key="18">
    <source>
        <dbReference type="Proteomes" id="UP000220106"/>
    </source>
</evidence>